<organism evidence="1 2">
    <name type="scientific">Funneliformis mosseae</name>
    <name type="common">Endomycorrhizal fungus</name>
    <name type="synonym">Glomus mosseae</name>
    <dbReference type="NCBI Taxonomy" id="27381"/>
    <lineage>
        <taxon>Eukaryota</taxon>
        <taxon>Fungi</taxon>
        <taxon>Fungi incertae sedis</taxon>
        <taxon>Mucoromycota</taxon>
        <taxon>Glomeromycotina</taxon>
        <taxon>Glomeromycetes</taxon>
        <taxon>Glomerales</taxon>
        <taxon>Glomeraceae</taxon>
        <taxon>Funneliformis</taxon>
    </lineage>
</organism>
<protein>
    <submittedName>
        <fullName evidence="1">13807_t:CDS:1</fullName>
    </submittedName>
</protein>
<name>A0A9N9EZA8_FUNMO</name>
<sequence>MEQSYYNRRRAFIESQIELIEHEFTPSEKWLSKAQNANDKIPLTIIDSQLQYLWDQKRKDALEGRVRVESRENFDDLKWIESFPKEWPQNSNCELDDEQFERYAQLRTRVHKIQEEYIAIKEKYNHYESLQSLVAPLNKSSIQQNIITKNAPVINEIKKMRVLAAEYFAEEIRKPAQK</sequence>
<dbReference type="Pfam" id="PF13093">
    <property type="entry name" value="FTA4"/>
    <property type="match status" value="1"/>
</dbReference>
<evidence type="ECO:0000313" key="2">
    <source>
        <dbReference type="Proteomes" id="UP000789375"/>
    </source>
</evidence>
<keyword evidence="2" id="KW-1185">Reference proteome</keyword>
<gene>
    <name evidence="1" type="ORF">FMOSSE_LOCUS3977</name>
</gene>
<reference evidence="1" key="1">
    <citation type="submission" date="2021-06" db="EMBL/GenBank/DDBJ databases">
        <authorList>
            <person name="Kallberg Y."/>
            <person name="Tangrot J."/>
            <person name="Rosling A."/>
        </authorList>
    </citation>
    <scope>NUCLEOTIDE SEQUENCE</scope>
    <source>
        <strain evidence="1">87-6 pot B 2015</strain>
    </source>
</reference>
<evidence type="ECO:0000313" key="1">
    <source>
        <dbReference type="EMBL" id="CAG8499796.1"/>
    </source>
</evidence>
<proteinExistence type="predicted"/>
<dbReference type="PANTHER" id="PTHR42040:SF1">
    <property type="entry name" value="INNER KINETOCHORE SUBUNIT FTA4"/>
    <property type="match status" value="1"/>
</dbReference>
<dbReference type="PANTHER" id="PTHR42040">
    <property type="entry name" value="INNER KINETOCHORE SUBUNIT FTA4"/>
    <property type="match status" value="1"/>
</dbReference>
<comment type="caution">
    <text evidence="1">The sequence shown here is derived from an EMBL/GenBank/DDBJ whole genome shotgun (WGS) entry which is preliminary data.</text>
</comment>
<dbReference type="AlphaFoldDB" id="A0A9N9EZA8"/>
<dbReference type="GO" id="GO:0031511">
    <property type="term" value="C:Mis6-Sim4 complex"/>
    <property type="evidence" value="ECO:0007669"/>
    <property type="project" value="InterPro"/>
</dbReference>
<dbReference type="Proteomes" id="UP000789375">
    <property type="component" value="Unassembled WGS sequence"/>
</dbReference>
<dbReference type="InterPro" id="IPR025207">
    <property type="entry name" value="Sim4_Fta4"/>
</dbReference>
<accession>A0A9N9EZA8</accession>
<dbReference type="EMBL" id="CAJVPP010000637">
    <property type="protein sequence ID" value="CAG8499796.1"/>
    <property type="molecule type" value="Genomic_DNA"/>
</dbReference>